<evidence type="ECO:0000256" key="8">
    <source>
        <dbReference type="ARBA" id="ARBA00022912"/>
    </source>
</evidence>
<evidence type="ECO:0000256" key="5">
    <source>
        <dbReference type="ARBA" id="ARBA00022723"/>
    </source>
</evidence>
<dbReference type="InterPro" id="IPR000222">
    <property type="entry name" value="PP2C_BS"/>
</dbReference>
<dbReference type="SUPFAM" id="SSF81606">
    <property type="entry name" value="PP2C-like"/>
    <property type="match status" value="1"/>
</dbReference>
<evidence type="ECO:0000259" key="14">
    <source>
        <dbReference type="PROSITE" id="PS51746"/>
    </source>
</evidence>
<dbReference type="PANTHER" id="PTHR36722">
    <property type="entry name" value="TYPE 2 DNA TOPOISOMERASE 6 SUBUNIT B-LIKE"/>
    <property type="match status" value="1"/>
</dbReference>
<dbReference type="Pfam" id="PF00481">
    <property type="entry name" value="PP2C"/>
    <property type="match status" value="1"/>
</dbReference>
<dbReference type="PROSITE" id="PS51746">
    <property type="entry name" value="PPM_2"/>
    <property type="match status" value="1"/>
</dbReference>
<dbReference type="SMART" id="SM00332">
    <property type="entry name" value="PP2Cc"/>
    <property type="match status" value="1"/>
</dbReference>
<comment type="catalytic activity">
    <reaction evidence="11">
        <text>O-phospho-L-threonyl-[protein] + H2O = L-threonyl-[protein] + phosphate</text>
        <dbReference type="Rhea" id="RHEA:47004"/>
        <dbReference type="Rhea" id="RHEA-COMP:11060"/>
        <dbReference type="Rhea" id="RHEA-COMP:11605"/>
        <dbReference type="ChEBI" id="CHEBI:15377"/>
        <dbReference type="ChEBI" id="CHEBI:30013"/>
        <dbReference type="ChEBI" id="CHEBI:43474"/>
        <dbReference type="ChEBI" id="CHEBI:61977"/>
        <dbReference type="EC" id="3.1.3.16"/>
    </reaction>
</comment>
<dbReference type="InParanoid" id="A0A3Q7GWS9"/>
<evidence type="ECO:0000256" key="11">
    <source>
        <dbReference type="ARBA" id="ARBA00048336"/>
    </source>
</evidence>
<feature type="domain" description="PPM-type phosphatase" evidence="14">
    <location>
        <begin position="90"/>
        <end position="353"/>
    </location>
</feature>
<evidence type="ECO:0000256" key="7">
    <source>
        <dbReference type="ARBA" id="ARBA00022842"/>
    </source>
</evidence>
<evidence type="ECO:0000256" key="9">
    <source>
        <dbReference type="ARBA" id="ARBA00023211"/>
    </source>
</evidence>
<keyword evidence="5" id="KW-0479">Metal-binding</keyword>
<dbReference type="GO" id="GO:0005634">
    <property type="term" value="C:nucleus"/>
    <property type="evidence" value="ECO:0007669"/>
    <property type="project" value="UniProtKB-ARBA"/>
</dbReference>
<evidence type="ECO:0000313" key="15">
    <source>
        <dbReference type="EnsemblPlants" id="Solyc06g065620.2.1"/>
    </source>
</evidence>
<keyword evidence="8 12" id="KW-0904">Protein phosphatase</keyword>
<dbReference type="InterPro" id="IPR034566">
    <property type="entry name" value="MTOPVIB_plant"/>
</dbReference>
<comment type="cofactor">
    <cofactor evidence="1">
        <name>Mn(2+)</name>
        <dbReference type="ChEBI" id="CHEBI:29035"/>
    </cofactor>
</comment>
<accession>A0A3Q7GWS9</accession>
<comment type="similarity">
    <text evidence="3 12">Belongs to the PP2C family.</text>
</comment>
<comment type="catalytic activity">
    <reaction evidence="10">
        <text>O-phospho-L-seryl-[protein] + H2O = L-seryl-[protein] + phosphate</text>
        <dbReference type="Rhea" id="RHEA:20629"/>
        <dbReference type="Rhea" id="RHEA-COMP:9863"/>
        <dbReference type="Rhea" id="RHEA-COMP:11604"/>
        <dbReference type="ChEBI" id="CHEBI:15377"/>
        <dbReference type="ChEBI" id="CHEBI:29999"/>
        <dbReference type="ChEBI" id="CHEBI:43474"/>
        <dbReference type="ChEBI" id="CHEBI:83421"/>
        <dbReference type="EC" id="3.1.3.16"/>
    </reaction>
</comment>
<proteinExistence type="inferred from homology"/>
<reference evidence="15" key="1">
    <citation type="journal article" date="2012" name="Nature">
        <title>The tomato genome sequence provides insights into fleshy fruit evolution.</title>
        <authorList>
            <consortium name="Tomato Genome Consortium"/>
        </authorList>
    </citation>
    <scope>NUCLEOTIDE SEQUENCE [LARGE SCALE GENOMIC DNA]</scope>
    <source>
        <strain evidence="15">cv. Heinz 1706</strain>
    </source>
</reference>
<evidence type="ECO:0000256" key="12">
    <source>
        <dbReference type="RuleBase" id="RU003465"/>
    </source>
</evidence>
<dbReference type="GO" id="GO:0005737">
    <property type="term" value="C:cytoplasm"/>
    <property type="evidence" value="ECO:0007669"/>
    <property type="project" value="UniProtKB-ARBA"/>
</dbReference>
<name>A0A3Q7GWS9_SOLLC</name>
<dbReference type="InterPro" id="IPR036457">
    <property type="entry name" value="PPM-type-like_dom_sf"/>
</dbReference>
<evidence type="ECO:0000256" key="3">
    <source>
        <dbReference type="ARBA" id="ARBA00006702"/>
    </source>
</evidence>
<evidence type="ECO:0000256" key="10">
    <source>
        <dbReference type="ARBA" id="ARBA00047761"/>
    </source>
</evidence>
<evidence type="ECO:0000313" key="16">
    <source>
        <dbReference type="Proteomes" id="UP000004994"/>
    </source>
</evidence>
<dbReference type="AlphaFoldDB" id="A0A3Q7GWS9"/>
<comment type="cofactor">
    <cofactor evidence="2">
        <name>Mg(2+)</name>
        <dbReference type="ChEBI" id="CHEBI:18420"/>
    </cofactor>
</comment>
<keyword evidence="16" id="KW-1185">Reference proteome</keyword>
<dbReference type="CDD" id="cd00143">
    <property type="entry name" value="PP2Cc"/>
    <property type="match status" value="1"/>
</dbReference>
<organism evidence="15">
    <name type="scientific">Solanum lycopersicum</name>
    <name type="common">Tomato</name>
    <name type="synonym">Lycopersicon esculentum</name>
    <dbReference type="NCBI Taxonomy" id="4081"/>
    <lineage>
        <taxon>Eukaryota</taxon>
        <taxon>Viridiplantae</taxon>
        <taxon>Streptophyta</taxon>
        <taxon>Embryophyta</taxon>
        <taxon>Tracheophyta</taxon>
        <taxon>Spermatophyta</taxon>
        <taxon>Magnoliopsida</taxon>
        <taxon>eudicotyledons</taxon>
        <taxon>Gunneridae</taxon>
        <taxon>Pentapetalae</taxon>
        <taxon>asterids</taxon>
        <taxon>lamiids</taxon>
        <taxon>Solanales</taxon>
        <taxon>Solanaceae</taxon>
        <taxon>Solanoideae</taxon>
        <taxon>Solaneae</taxon>
        <taxon>Solanum</taxon>
        <taxon>Solanum subgen. Lycopersicon</taxon>
    </lineage>
</organism>
<dbReference type="Gramene" id="Solyc06g065620.2.1">
    <property type="protein sequence ID" value="Solyc06g065620.2.1"/>
    <property type="gene ID" value="Solyc06g065620.2"/>
</dbReference>
<dbReference type="GO" id="GO:0042138">
    <property type="term" value="P:meiotic DNA double-strand break formation"/>
    <property type="evidence" value="ECO:0007669"/>
    <property type="project" value="InterPro"/>
</dbReference>
<dbReference type="PROSITE" id="PS01032">
    <property type="entry name" value="PPM_1"/>
    <property type="match status" value="1"/>
</dbReference>
<keyword evidence="9" id="KW-0464">Manganese</keyword>
<dbReference type="EC" id="3.1.3.16" evidence="4"/>
<evidence type="ECO:0000256" key="13">
    <source>
        <dbReference type="SAM" id="MobiDB-lite"/>
    </source>
</evidence>
<dbReference type="InterPro" id="IPR001932">
    <property type="entry name" value="PPM-type_phosphatase-like_dom"/>
</dbReference>
<dbReference type="Proteomes" id="UP000004994">
    <property type="component" value="Chromosome 6"/>
</dbReference>
<feature type="region of interest" description="Disordered" evidence="13">
    <location>
        <begin position="1"/>
        <end position="29"/>
    </location>
</feature>
<dbReference type="STRING" id="4081.A0A3Q7GWS9"/>
<evidence type="ECO:0000256" key="6">
    <source>
        <dbReference type="ARBA" id="ARBA00022801"/>
    </source>
</evidence>
<keyword evidence="6 12" id="KW-0378">Hydrolase</keyword>
<dbReference type="GO" id="GO:0007165">
    <property type="term" value="P:signal transduction"/>
    <property type="evidence" value="ECO:0000318"/>
    <property type="project" value="GO_Central"/>
</dbReference>
<dbReference type="PaxDb" id="4081-Solyc06g065610.2.1"/>
<reference evidence="15" key="2">
    <citation type="submission" date="2019-01" db="UniProtKB">
        <authorList>
            <consortium name="EnsemblPlants"/>
        </authorList>
    </citation>
    <scope>IDENTIFICATION</scope>
    <source>
        <strain evidence="15">cv. Heinz 1706</strain>
    </source>
</reference>
<dbReference type="GO" id="GO:0046872">
    <property type="term" value="F:metal ion binding"/>
    <property type="evidence" value="ECO:0007669"/>
    <property type="project" value="UniProtKB-KW"/>
</dbReference>
<evidence type="ECO:0000256" key="4">
    <source>
        <dbReference type="ARBA" id="ARBA00013081"/>
    </source>
</evidence>
<keyword evidence="7" id="KW-0460">Magnesium</keyword>
<dbReference type="FunFam" id="3.60.40.10:FF:000004">
    <property type="entry name" value="Probable protein phosphatase 2C 22"/>
    <property type="match status" value="1"/>
</dbReference>
<protein>
    <recommendedName>
        <fullName evidence="4">protein-serine/threonine phosphatase</fullName>
        <ecNumber evidence="4">3.1.3.16</ecNumber>
    </recommendedName>
</protein>
<evidence type="ECO:0000256" key="1">
    <source>
        <dbReference type="ARBA" id="ARBA00001936"/>
    </source>
</evidence>
<dbReference type="Gene3D" id="3.60.40.10">
    <property type="entry name" value="PPM-type phosphatase domain"/>
    <property type="match status" value="1"/>
</dbReference>
<dbReference type="FunCoup" id="A0A3Q7GWS9">
    <property type="interactions" value="129"/>
</dbReference>
<dbReference type="GO" id="GO:0004722">
    <property type="term" value="F:protein serine/threonine phosphatase activity"/>
    <property type="evidence" value="ECO:0000318"/>
    <property type="project" value="GO_Central"/>
</dbReference>
<sequence length="805" mass="88678">MEESKLMFDNCSRGNESSSNSKPPNPLAGDRRLVASATKKALVRHPSLLLLIKIATKVRKVIVRTKLSDVPLEPRTATGDHAAEYLPILRSGAWADIGSRSSMEDVYVCADNLMSHHRTAGSNEGTHAFYGVFDGHGGKHAADFACNHLPRFIAEDEDFPRQIDRAISSAFLQTDTAFAEACNLDADLASGTTALAALVIGSSLVVANAGDCRAVLCRRGKAIEMSRDHKPGCFGEKERIEASGGYVYDGYLNGQLNVARALGDWHLEGLKSIDGGPLSGEPEVMSTRLTEEDEFLIIGCDGIWDVFMSQNAVDFARRKLQEHNNPVMCCKDLVDEALKRKSGDNLSVVVVCFQKQRPPDLVVPRGRALSGNINTPEAPKVPDDCNWRLIFCAVQRCRMSDELCRLSVKLTSFSRFALPLVRISGNISLYKISDTGVGSKPEDYQYLKYGDDPTLANQWDGMISLATTSTSDSEIHNLNVNLKDSNSAGRLTKLPSTAKNGAKFSGTEVSISISKSLDDLLAEITCFLQKFFIAIYADDPSEDSDFTFLKYWLQIVRLSEDGKKKLGIHWTRENLKVGTGVANSSDSSQGNSQVVEAVVIINEMSELVHSSSISEQDMKTEILYFKDFVPCSIAPSSLDAFTSINWKSYGLALRSVADHDDSVKQWVAESSSPDRNLARKAIKCALDDLKENNQGVLLSTRALKTCDYAPDLAKTLAHLIFSSNDLNFQEECCSLLGVQSQEVNINNIGNCIREKIISVIGLNDRNSHKHKEAPTFLFDDDCFQKEDFMDEEYQEGLESYNSLDL</sequence>
<dbReference type="PANTHER" id="PTHR36722:SF1">
    <property type="entry name" value="TYPE 2 DNA TOPOISOMERASE 6 SUBUNIT B-LIKE"/>
    <property type="match status" value="1"/>
</dbReference>
<dbReference type="EnsemblPlants" id="Solyc06g065620.2.1">
    <property type="protein sequence ID" value="Solyc06g065620.2.1"/>
    <property type="gene ID" value="Solyc06g065620.2"/>
</dbReference>
<evidence type="ECO:0000256" key="2">
    <source>
        <dbReference type="ARBA" id="ARBA00001946"/>
    </source>
</evidence>